<evidence type="ECO:0000256" key="1">
    <source>
        <dbReference type="SAM" id="MobiDB-lite"/>
    </source>
</evidence>
<evidence type="ECO:0000313" key="4">
    <source>
        <dbReference type="Proteomes" id="UP000649289"/>
    </source>
</evidence>
<evidence type="ECO:0000256" key="2">
    <source>
        <dbReference type="SAM" id="Phobius"/>
    </source>
</evidence>
<evidence type="ECO:0000313" key="3">
    <source>
        <dbReference type="EMBL" id="MBD3914982.1"/>
    </source>
</evidence>
<accession>A0ABR8MFX1</accession>
<feature type="compositionally biased region" description="Basic and acidic residues" evidence="1">
    <location>
        <begin position="56"/>
        <end position="73"/>
    </location>
</feature>
<keyword evidence="4" id="KW-1185">Reference proteome</keyword>
<sequence>MILLRPPLHMGALHPFEQLLTVLLAFGPVVVLAIVVWRRTRADAAADAATVAQEESDARESPSRTDREGQPAD</sequence>
<proteinExistence type="predicted"/>
<feature type="transmembrane region" description="Helical" evidence="2">
    <location>
        <begin position="20"/>
        <end position="37"/>
    </location>
</feature>
<protein>
    <submittedName>
        <fullName evidence="3">Uncharacterized protein</fullName>
    </submittedName>
</protein>
<dbReference type="RefSeq" id="WP_191199329.1">
    <property type="nucleotide sequence ID" value="NZ_BAAAPA010000009.1"/>
</dbReference>
<keyword evidence="2" id="KW-0472">Membrane</keyword>
<keyword evidence="2" id="KW-1133">Transmembrane helix</keyword>
<dbReference type="Proteomes" id="UP000649289">
    <property type="component" value="Unassembled WGS sequence"/>
</dbReference>
<gene>
    <name evidence="3" type="ORF">IEZ25_10190</name>
</gene>
<dbReference type="EMBL" id="JACXYY010000004">
    <property type="protein sequence ID" value="MBD3914982.1"/>
    <property type="molecule type" value="Genomic_DNA"/>
</dbReference>
<feature type="region of interest" description="Disordered" evidence="1">
    <location>
        <begin position="47"/>
        <end position="73"/>
    </location>
</feature>
<name>A0ABR8MFX1_9ACTN</name>
<keyword evidence="2" id="KW-0812">Transmembrane</keyword>
<organism evidence="3 4">
    <name type="scientific">Nocardioides hwasunensis</name>
    <dbReference type="NCBI Taxonomy" id="397258"/>
    <lineage>
        <taxon>Bacteria</taxon>
        <taxon>Bacillati</taxon>
        <taxon>Actinomycetota</taxon>
        <taxon>Actinomycetes</taxon>
        <taxon>Propionibacteriales</taxon>
        <taxon>Nocardioidaceae</taxon>
        <taxon>Nocardioides</taxon>
    </lineage>
</organism>
<reference evidence="3 4" key="1">
    <citation type="submission" date="2020-09" db="EMBL/GenBank/DDBJ databases">
        <title>novel species in genus Nocardioides.</title>
        <authorList>
            <person name="Zhang G."/>
        </authorList>
    </citation>
    <scope>NUCLEOTIDE SEQUENCE [LARGE SCALE GENOMIC DNA]</scope>
    <source>
        <strain evidence="3 4">19197</strain>
    </source>
</reference>
<comment type="caution">
    <text evidence="3">The sequence shown here is derived from an EMBL/GenBank/DDBJ whole genome shotgun (WGS) entry which is preliminary data.</text>
</comment>